<evidence type="ECO:0000313" key="4">
    <source>
        <dbReference type="Proteomes" id="UP001054252"/>
    </source>
</evidence>
<accession>A0AAV5MVN2</accession>
<evidence type="ECO:0000256" key="2">
    <source>
        <dbReference type="SAM" id="MobiDB-lite"/>
    </source>
</evidence>
<organism evidence="3 4">
    <name type="scientific">Rubroshorea leprosula</name>
    <dbReference type="NCBI Taxonomy" id="152421"/>
    <lineage>
        <taxon>Eukaryota</taxon>
        <taxon>Viridiplantae</taxon>
        <taxon>Streptophyta</taxon>
        <taxon>Embryophyta</taxon>
        <taxon>Tracheophyta</taxon>
        <taxon>Spermatophyta</taxon>
        <taxon>Magnoliopsida</taxon>
        <taxon>eudicotyledons</taxon>
        <taxon>Gunneridae</taxon>
        <taxon>Pentapetalae</taxon>
        <taxon>rosids</taxon>
        <taxon>malvids</taxon>
        <taxon>Malvales</taxon>
        <taxon>Dipterocarpaceae</taxon>
        <taxon>Rubroshorea</taxon>
    </lineage>
</organism>
<evidence type="ECO:0000313" key="3">
    <source>
        <dbReference type="EMBL" id="GKV53039.1"/>
    </source>
</evidence>
<dbReference type="AlphaFoldDB" id="A0AAV5MVN2"/>
<proteinExistence type="predicted"/>
<name>A0AAV5MVN2_9ROSI</name>
<comment type="caution">
    <text evidence="3">The sequence shown here is derived from an EMBL/GenBank/DDBJ whole genome shotgun (WGS) entry which is preliminary data.</text>
</comment>
<reference evidence="3 4" key="1">
    <citation type="journal article" date="2021" name="Commun. Biol.">
        <title>The genome of Shorea leprosula (Dipterocarpaceae) highlights the ecological relevance of drought in aseasonal tropical rainforests.</title>
        <authorList>
            <person name="Ng K.K.S."/>
            <person name="Kobayashi M.J."/>
            <person name="Fawcett J.A."/>
            <person name="Hatakeyama M."/>
            <person name="Paape T."/>
            <person name="Ng C.H."/>
            <person name="Ang C.C."/>
            <person name="Tnah L.H."/>
            <person name="Lee C.T."/>
            <person name="Nishiyama T."/>
            <person name="Sese J."/>
            <person name="O'Brien M.J."/>
            <person name="Copetti D."/>
            <person name="Mohd Noor M.I."/>
            <person name="Ong R.C."/>
            <person name="Putra M."/>
            <person name="Sireger I.Z."/>
            <person name="Indrioko S."/>
            <person name="Kosugi Y."/>
            <person name="Izuno A."/>
            <person name="Isagi Y."/>
            <person name="Lee S.L."/>
            <person name="Shimizu K.K."/>
        </authorList>
    </citation>
    <scope>NUCLEOTIDE SEQUENCE [LARGE SCALE GENOMIC DNA]</scope>
    <source>
        <strain evidence="3">214</strain>
    </source>
</reference>
<feature type="region of interest" description="Disordered" evidence="2">
    <location>
        <begin position="1"/>
        <end position="20"/>
    </location>
</feature>
<evidence type="ECO:0000256" key="1">
    <source>
        <dbReference type="SAM" id="Coils"/>
    </source>
</evidence>
<sequence length="240" mass="26804">MLSSKIANPSCDSFPPLRRASSPSRAASMALSTSPSLRINSLCRPRAFGISITSTRTGLLSPIGLGDSFRLLDRRISFDRSIVAFAASHEESPAFPTKRNGVEDGVVLAYPMKRSGEDGVVELVQFQVLFDMDVAFSEGFTVFWMQSNSVVICSIKHSEIEVEKEKEDLDFQAEESEEAWKQTLASFKEQALKMRSMSQEAYEIYSKRAMIILKETSEQLKIQAEKARNDLTEAAREISE</sequence>
<feature type="compositionally biased region" description="Polar residues" evidence="2">
    <location>
        <begin position="1"/>
        <end position="11"/>
    </location>
</feature>
<dbReference type="Proteomes" id="UP001054252">
    <property type="component" value="Unassembled WGS sequence"/>
</dbReference>
<protein>
    <submittedName>
        <fullName evidence="3">Uncharacterized protein</fullName>
    </submittedName>
</protein>
<dbReference type="EMBL" id="BPVZ01001025">
    <property type="protein sequence ID" value="GKV53039.1"/>
    <property type="molecule type" value="Genomic_DNA"/>
</dbReference>
<keyword evidence="4" id="KW-1185">Reference proteome</keyword>
<feature type="coiled-coil region" evidence="1">
    <location>
        <begin position="210"/>
        <end position="237"/>
    </location>
</feature>
<keyword evidence="1" id="KW-0175">Coiled coil</keyword>
<gene>
    <name evidence="3" type="ORF">SLEP1_g59589</name>
</gene>
<feature type="non-terminal residue" evidence="3">
    <location>
        <position position="240"/>
    </location>
</feature>